<organism evidence="6 7">
    <name type="scientific">Tritrichomonas musculus</name>
    <dbReference type="NCBI Taxonomy" id="1915356"/>
    <lineage>
        <taxon>Eukaryota</taxon>
        <taxon>Metamonada</taxon>
        <taxon>Parabasalia</taxon>
        <taxon>Tritrichomonadida</taxon>
        <taxon>Tritrichomonadidae</taxon>
        <taxon>Tritrichomonas</taxon>
    </lineage>
</organism>
<evidence type="ECO:0000256" key="2">
    <source>
        <dbReference type="ARBA" id="ARBA00022927"/>
    </source>
</evidence>
<sequence>MSKTEQSQNALISSSKLFPDINAQQVAIITQFIPNQFYVNTSDAVQVTLNLLPNGTDPHFVDEANLLQQKFISAVDIVSKNLTFQLQAKYLDVLKAMNLISDLNNQLNLSTQNISILRQILQKADSEICQNPENFFHQIQKQKNLKSVLDLLDLVKQIRESSEKINQALQKNDFVLAITLCFKPSELSSKVQNLTGVERLISSLQNTYSRITDKMDTALVSQTIAFNHIIYDNLIDAYDQLNQLKLVPQKLQEAFLTRLKAEFDSIIDNEEYKNFTTFKEIVNSFVNFSKSLLSTYQQIVSYHRISSKSSLIHSSIEKMIEIIWISIEDDLTIILKKIPIQKMNFDGFNNVLNILNDFKQFSATIVDITSNFLDESIYNIGSNYLKYFHQIALEAILENIELDTWVAIPTSTDFERQILTFKFINSFSHNMSVSQLSQQRNLSQNTNSCIAIIKYIHQYITILNSVPSLSVEIIQFIRELVEYYSFSILNIFLQYSSIKPFEFDQKKLYFSLRESSVLFPNDGIQLIVRIVHHFINKSQQLTFPLKLSIEDNDKLNFEKILITAKNNMDSISWYLQSIRNILEDSLPLSSIGSFRRFYTDFVANFLDKFALFLFQFIIPKIVDISSFEQQMKEIRFNKNDECGEQHQFSKTWISITENFIIKLNNDILNEIDKDLLLKAFWIYSSFISINNLASLTALLPKEKSLLIVDFKMMSQYLKKIIKSNIDSDWIIEYINASLLKKNEFISWAENNFNKYTFYQLSAIVDTGLADKINKKEKAQIQEKIKKLFKDLN</sequence>
<name>A0ABR2K575_9EUKA</name>
<dbReference type="Pfam" id="PF10474">
    <property type="entry name" value="Syndetin_C"/>
    <property type="match status" value="1"/>
</dbReference>
<proteinExistence type="predicted"/>
<evidence type="ECO:0000259" key="5">
    <source>
        <dbReference type="Pfam" id="PF10475"/>
    </source>
</evidence>
<evidence type="ECO:0000313" key="7">
    <source>
        <dbReference type="Proteomes" id="UP001470230"/>
    </source>
</evidence>
<dbReference type="EMBL" id="JAPFFF010000007">
    <property type="protein sequence ID" value="KAK8886066.1"/>
    <property type="molecule type" value="Genomic_DNA"/>
</dbReference>
<evidence type="ECO:0000313" key="6">
    <source>
        <dbReference type="EMBL" id="KAK8886066.1"/>
    </source>
</evidence>
<reference evidence="6 7" key="1">
    <citation type="submission" date="2024-04" db="EMBL/GenBank/DDBJ databases">
        <title>Tritrichomonas musculus Genome.</title>
        <authorList>
            <person name="Alves-Ferreira E."/>
            <person name="Grigg M."/>
            <person name="Lorenzi H."/>
            <person name="Galac M."/>
        </authorList>
    </citation>
    <scope>NUCLEOTIDE SEQUENCE [LARGE SCALE GENOMIC DNA]</scope>
    <source>
        <strain evidence="6 7">EAF2021</strain>
    </source>
</reference>
<keyword evidence="7" id="KW-1185">Reference proteome</keyword>
<keyword evidence="1" id="KW-0813">Transport</keyword>
<feature type="domain" description="Vacuolar protein sorting-associated protein 54 N-terminal" evidence="5">
    <location>
        <begin position="33"/>
        <end position="268"/>
    </location>
</feature>
<dbReference type="Pfam" id="PF10475">
    <property type="entry name" value="Vps54_N"/>
    <property type="match status" value="1"/>
</dbReference>
<feature type="domain" description="Syndetin C-terminal" evidence="4">
    <location>
        <begin position="562"/>
        <end position="784"/>
    </location>
</feature>
<comment type="caution">
    <text evidence="6">The sequence shown here is derived from an EMBL/GenBank/DDBJ whole genome shotgun (WGS) entry which is preliminary data.</text>
</comment>
<keyword evidence="2" id="KW-0653">Protein transport</keyword>
<protein>
    <submittedName>
        <fullName evidence="6">Uncharacterized protein</fullName>
    </submittedName>
</protein>
<evidence type="ECO:0000256" key="1">
    <source>
        <dbReference type="ARBA" id="ARBA00022448"/>
    </source>
</evidence>
<evidence type="ECO:0000256" key="3">
    <source>
        <dbReference type="ARBA" id="ARBA00023054"/>
    </source>
</evidence>
<dbReference type="Proteomes" id="UP001470230">
    <property type="component" value="Unassembled WGS sequence"/>
</dbReference>
<keyword evidence="3" id="KW-0175">Coiled coil</keyword>
<dbReference type="PANTHER" id="PTHR13258:SF0">
    <property type="entry name" value="SYNDETIN"/>
    <property type="match status" value="1"/>
</dbReference>
<dbReference type="InterPro" id="IPR019514">
    <property type="entry name" value="Syndetin_C"/>
</dbReference>
<evidence type="ECO:0000259" key="4">
    <source>
        <dbReference type="Pfam" id="PF10474"/>
    </source>
</evidence>
<accession>A0ABR2K575</accession>
<dbReference type="InterPro" id="IPR019515">
    <property type="entry name" value="VPS54_N"/>
</dbReference>
<dbReference type="PANTHER" id="PTHR13258">
    <property type="entry name" value="SYNDETIN"/>
    <property type="match status" value="1"/>
</dbReference>
<gene>
    <name evidence="6" type="ORF">M9Y10_041526</name>
</gene>
<dbReference type="InterPro" id="IPR040047">
    <property type="entry name" value="VPS50"/>
</dbReference>